<comment type="caution">
    <text evidence="11">The sequence shown here is derived from an EMBL/GenBank/DDBJ whole genome shotgun (WGS) entry which is preliminary data.</text>
</comment>
<dbReference type="Gene3D" id="1.10.510.10">
    <property type="entry name" value="Transferase(Phosphotransferase) domain 1"/>
    <property type="match status" value="1"/>
</dbReference>
<evidence type="ECO:0000256" key="7">
    <source>
        <dbReference type="PROSITE-ProRule" id="PRU10141"/>
    </source>
</evidence>
<dbReference type="RefSeq" id="WP_130290752.1">
    <property type="nucleotide sequence ID" value="NZ_SHKL01000001.1"/>
</dbReference>
<keyword evidence="9" id="KW-0472">Membrane</keyword>
<feature type="transmembrane region" description="Helical" evidence="9">
    <location>
        <begin position="201"/>
        <end position="220"/>
    </location>
</feature>
<accession>A0A4Q7UXE5</accession>
<keyword evidence="6 7" id="KW-0067">ATP-binding</keyword>
<sequence length="674" mass="68051">MDTLVALVAGLLDGLRGLAADACPGEWAWSVSILGVLVGLLPTAGAVAVALIRRRLGSSYGASGSVLVGGIGILTAGLLPLVAFIATGRVFAAATEGQPVPGMAAATTRTIRTTTCSVVGTQSSYLGQGTVAGAVGSGDVVQSVIAVALLGVVPLMAVLLVAVQARTALRRGPKWPSKFFWIPLFSLIVLTAGVPSGTAEHLWIGVLVATLLGVVVVAMVPPPSRAALAAAERRSVDAAGPPSGRAVGAGRPGPPPGHPSAAHPAASAPAATPSLADRLAGRFAARTPESPVEIGGAAAGRVAPSGRAAAAGGPGSGAAPRPNGTRALSGPYPAAPPPAMPPPPPPTPGRSGPFPPPSGGFRTGGGPLPPPGPPRRPTMVAPVGGVTGGQRAPRFRLLRRLGSGGFGRVWLAHDAKLGHTVAVKSAHAPDAETEERIRREAAALGAMQHPCCVRIHDLVQASSDPGLVGMEGLVIVMEYVDGLSLGQLVADRGPVDDVSAARIWTGIAGALDTAHRRGVLHRDIKPGNIVVDPHGKPHLIDFGIARKQGDSTLTMAGYVLGTPDYLAPEVAAGKPASPASDGWQLAAAVSFALCGQPPRGESQDAVAGLRAAAAGGKLTHLPSRTAHLSLLKSALRTDPGRRPELATVQGKLDDWLHKRGARIDGPVTSMFDRI</sequence>
<evidence type="ECO:0000256" key="2">
    <source>
        <dbReference type="ARBA" id="ARBA00022527"/>
    </source>
</evidence>
<keyword evidence="3" id="KW-0808">Transferase</keyword>
<keyword evidence="9" id="KW-0812">Transmembrane</keyword>
<protein>
    <recommendedName>
        <fullName evidence="1">non-specific serine/threonine protein kinase</fullName>
        <ecNumber evidence="1">2.7.11.1</ecNumber>
    </recommendedName>
</protein>
<dbReference type="EMBL" id="SHKL01000001">
    <property type="protein sequence ID" value="RZT86455.1"/>
    <property type="molecule type" value="Genomic_DNA"/>
</dbReference>
<dbReference type="PROSITE" id="PS00108">
    <property type="entry name" value="PROTEIN_KINASE_ST"/>
    <property type="match status" value="1"/>
</dbReference>
<dbReference type="GO" id="GO:0005524">
    <property type="term" value="F:ATP binding"/>
    <property type="evidence" value="ECO:0007669"/>
    <property type="project" value="UniProtKB-UniRule"/>
</dbReference>
<evidence type="ECO:0000259" key="10">
    <source>
        <dbReference type="PROSITE" id="PS50011"/>
    </source>
</evidence>
<dbReference type="InterPro" id="IPR011009">
    <property type="entry name" value="Kinase-like_dom_sf"/>
</dbReference>
<dbReference type="InterPro" id="IPR017441">
    <property type="entry name" value="Protein_kinase_ATP_BS"/>
</dbReference>
<dbReference type="PANTHER" id="PTHR43289">
    <property type="entry name" value="MITOGEN-ACTIVATED PROTEIN KINASE KINASE KINASE 20-RELATED"/>
    <property type="match status" value="1"/>
</dbReference>
<evidence type="ECO:0000256" key="1">
    <source>
        <dbReference type="ARBA" id="ARBA00012513"/>
    </source>
</evidence>
<dbReference type="OrthoDB" id="9762169at2"/>
<dbReference type="InterPro" id="IPR000719">
    <property type="entry name" value="Prot_kinase_dom"/>
</dbReference>
<feature type="region of interest" description="Disordered" evidence="8">
    <location>
        <begin position="235"/>
        <end position="272"/>
    </location>
</feature>
<dbReference type="Pfam" id="PF00069">
    <property type="entry name" value="Pkinase"/>
    <property type="match status" value="1"/>
</dbReference>
<feature type="compositionally biased region" description="Pro residues" evidence="8">
    <location>
        <begin position="367"/>
        <end position="376"/>
    </location>
</feature>
<organism evidence="11 12">
    <name type="scientific">Pseudonocardia sediminis</name>
    <dbReference type="NCBI Taxonomy" id="1397368"/>
    <lineage>
        <taxon>Bacteria</taxon>
        <taxon>Bacillati</taxon>
        <taxon>Actinomycetota</taxon>
        <taxon>Actinomycetes</taxon>
        <taxon>Pseudonocardiales</taxon>
        <taxon>Pseudonocardiaceae</taxon>
        <taxon>Pseudonocardia</taxon>
    </lineage>
</organism>
<dbReference type="PANTHER" id="PTHR43289:SF6">
    <property type="entry name" value="SERINE_THREONINE-PROTEIN KINASE NEKL-3"/>
    <property type="match status" value="1"/>
</dbReference>
<feature type="compositionally biased region" description="Pro residues" evidence="8">
    <location>
        <begin position="333"/>
        <end position="358"/>
    </location>
</feature>
<evidence type="ECO:0000256" key="3">
    <source>
        <dbReference type="ARBA" id="ARBA00022679"/>
    </source>
</evidence>
<dbReference type="PROSITE" id="PS00107">
    <property type="entry name" value="PROTEIN_KINASE_ATP"/>
    <property type="match status" value="1"/>
</dbReference>
<reference evidence="11 12" key="1">
    <citation type="submission" date="2019-02" db="EMBL/GenBank/DDBJ databases">
        <title>Sequencing the genomes of 1000 actinobacteria strains.</title>
        <authorList>
            <person name="Klenk H.-P."/>
        </authorList>
    </citation>
    <scope>NUCLEOTIDE SEQUENCE [LARGE SCALE GENOMIC DNA]</scope>
    <source>
        <strain evidence="11 12">DSM 45779</strain>
    </source>
</reference>
<keyword evidence="2 11" id="KW-0723">Serine/threonine-protein kinase</keyword>
<evidence type="ECO:0000313" key="12">
    <source>
        <dbReference type="Proteomes" id="UP000291591"/>
    </source>
</evidence>
<feature type="transmembrane region" description="Helical" evidence="9">
    <location>
        <begin position="175"/>
        <end position="195"/>
    </location>
</feature>
<dbReference type="Proteomes" id="UP000291591">
    <property type="component" value="Unassembled WGS sequence"/>
</dbReference>
<feature type="compositionally biased region" description="Low complexity" evidence="8">
    <location>
        <begin position="305"/>
        <end position="322"/>
    </location>
</feature>
<dbReference type="Gene3D" id="3.30.200.20">
    <property type="entry name" value="Phosphorylase Kinase, domain 1"/>
    <property type="match status" value="1"/>
</dbReference>
<feature type="transmembrane region" description="Helical" evidence="9">
    <location>
        <begin position="140"/>
        <end position="163"/>
    </location>
</feature>
<keyword evidence="4 7" id="KW-0547">Nucleotide-binding</keyword>
<dbReference type="PROSITE" id="PS50011">
    <property type="entry name" value="PROTEIN_KINASE_DOM"/>
    <property type="match status" value="1"/>
</dbReference>
<evidence type="ECO:0000256" key="5">
    <source>
        <dbReference type="ARBA" id="ARBA00022777"/>
    </source>
</evidence>
<feature type="transmembrane region" description="Helical" evidence="9">
    <location>
        <begin position="64"/>
        <end position="86"/>
    </location>
</feature>
<dbReference type="CDD" id="cd14014">
    <property type="entry name" value="STKc_PknB_like"/>
    <property type="match status" value="1"/>
</dbReference>
<evidence type="ECO:0000256" key="6">
    <source>
        <dbReference type="ARBA" id="ARBA00022840"/>
    </source>
</evidence>
<feature type="compositionally biased region" description="Low complexity" evidence="8">
    <location>
        <begin position="259"/>
        <end position="272"/>
    </location>
</feature>
<feature type="domain" description="Protein kinase" evidence="10">
    <location>
        <begin position="395"/>
        <end position="656"/>
    </location>
</feature>
<dbReference type="GO" id="GO:0004674">
    <property type="term" value="F:protein serine/threonine kinase activity"/>
    <property type="evidence" value="ECO:0007669"/>
    <property type="project" value="UniProtKB-KW"/>
</dbReference>
<dbReference type="SUPFAM" id="SSF56112">
    <property type="entry name" value="Protein kinase-like (PK-like)"/>
    <property type="match status" value="1"/>
</dbReference>
<feature type="transmembrane region" description="Helical" evidence="9">
    <location>
        <begin position="29"/>
        <end position="52"/>
    </location>
</feature>
<evidence type="ECO:0000256" key="9">
    <source>
        <dbReference type="SAM" id="Phobius"/>
    </source>
</evidence>
<feature type="binding site" evidence="7">
    <location>
        <position position="424"/>
    </location>
    <ligand>
        <name>ATP</name>
        <dbReference type="ChEBI" id="CHEBI:30616"/>
    </ligand>
</feature>
<name>A0A4Q7UXE5_PSEST</name>
<keyword evidence="9" id="KW-1133">Transmembrane helix</keyword>
<dbReference type="InterPro" id="IPR008271">
    <property type="entry name" value="Ser/Thr_kinase_AS"/>
</dbReference>
<keyword evidence="12" id="KW-1185">Reference proteome</keyword>
<evidence type="ECO:0000313" key="11">
    <source>
        <dbReference type="EMBL" id="RZT86455.1"/>
    </source>
</evidence>
<gene>
    <name evidence="11" type="ORF">EV383_3350</name>
</gene>
<feature type="compositionally biased region" description="Low complexity" evidence="8">
    <location>
        <begin position="237"/>
        <end position="249"/>
    </location>
</feature>
<evidence type="ECO:0000256" key="4">
    <source>
        <dbReference type="ARBA" id="ARBA00022741"/>
    </source>
</evidence>
<keyword evidence="5 11" id="KW-0418">Kinase</keyword>
<feature type="region of interest" description="Disordered" evidence="8">
    <location>
        <begin position="305"/>
        <end position="379"/>
    </location>
</feature>
<evidence type="ECO:0000256" key="8">
    <source>
        <dbReference type="SAM" id="MobiDB-lite"/>
    </source>
</evidence>
<proteinExistence type="predicted"/>
<dbReference type="SMART" id="SM00220">
    <property type="entry name" value="S_TKc"/>
    <property type="match status" value="1"/>
</dbReference>
<dbReference type="AlphaFoldDB" id="A0A4Q7UXE5"/>
<dbReference type="EC" id="2.7.11.1" evidence="1"/>